<gene>
    <name evidence="1" type="ORF">QE152_g37722</name>
</gene>
<keyword evidence="2" id="KW-1185">Reference proteome</keyword>
<sequence>MALDVNVTIGEGIAPNVKGVEVNDNRGVEGGGEGCLHVGLEISDPTLISRTGDNRFTEALVGTAFEGGECRATTDKGIFIQYKVNVVFIRSQIVCYSVYMEKNETCDETNRM</sequence>
<organism evidence="1 2">
    <name type="scientific">Popillia japonica</name>
    <name type="common">Japanese beetle</name>
    <dbReference type="NCBI Taxonomy" id="7064"/>
    <lineage>
        <taxon>Eukaryota</taxon>
        <taxon>Metazoa</taxon>
        <taxon>Ecdysozoa</taxon>
        <taxon>Arthropoda</taxon>
        <taxon>Hexapoda</taxon>
        <taxon>Insecta</taxon>
        <taxon>Pterygota</taxon>
        <taxon>Neoptera</taxon>
        <taxon>Endopterygota</taxon>
        <taxon>Coleoptera</taxon>
        <taxon>Polyphaga</taxon>
        <taxon>Scarabaeiformia</taxon>
        <taxon>Scarabaeidae</taxon>
        <taxon>Rutelinae</taxon>
        <taxon>Popillia</taxon>
    </lineage>
</organism>
<evidence type="ECO:0000313" key="2">
    <source>
        <dbReference type="Proteomes" id="UP001458880"/>
    </source>
</evidence>
<protein>
    <submittedName>
        <fullName evidence="1">Uncharacterized protein</fullName>
    </submittedName>
</protein>
<evidence type="ECO:0000313" key="1">
    <source>
        <dbReference type="EMBL" id="KAK9685715.1"/>
    </source>
</evidence>
<reference evidence="1 2" key="1">
    <citation type="journal article" date="2024" name="BMC Genomics">
        <title>De novo assembly and annotation of Popillia japonica's genome with initial clues to its potential as an invasive pest.</title>
        <authorList>
            <person name="Cucini C."/>
            <person name="Boschi S."/>
            <person name="Funari R."/>
            <person name="Cardaioli E."/>
            <person name="Iannotti N."/>
            <person name="Marturano G."/>
            <person name="Paoli F."/>
            <person name="Bruttini M."/>
            <person name="Carapelli A."/>
            <person name="Frati F."/>
            <person name="Nardi F."/>
        </authorList>
    </citation>
    <scope>NUCLEOTIDE SEQUENCE [LARGE SCALE GENOMIC DNA]</scope>
    <source>
        <strain evidence="1">DMR45628</strain>
    </source>
</reference>
<dbReference type="EMBL" id="JASPKY010000756">
    <property type="protein sequence ID" value="KAK9685715.1"/>
    <property type="molecule type" value="Genomic_DNA"/>
</dbReference>
<proteinExistence type="predicted"/>
<name>A0AAW1I903_POPJA</name>
<dbReference type="Proteomes" id="UP001458880">
    <property type="component" value="Unassembled WGS sequence"/>
</dbReference>
<dbReference type="AlphaFoldDB" id="A0AAW1I903"/>
<accession>A0AAW1I903</accession>
<comment type="caution">
    <text evidence="1">The sequence shown here is derived from an EMBL/GenBank/DDBJ whole genome shotgun (WGS) entry which is preliminary data.</text>
</comment>